<accession>A0A7X5QYW6</accession>
<keyword evidence="2" id="KW-1133">Transmembrane helix</keyword>
<feature type="transmembrane region" description="Helical" evidence="2">
    <location>
        <begin position="6"/>
        <end position="25"/>
    </location>
</feature>
<keyword evidence="2" id="KW-0472">Membrane</keyword>
<reference evidence="3 4" key="1">
    <citation type="submission" date="2020-02" db="EMBL/GenBank/DDBJ databases">
        <title>Sequencing the genomes of 1000 actinobacteria strains.</title>
        <authorList>
            <person name="Klenk H.-P."/>
        </authorList>
    </citation>
    <scope>NUCLEOTIDE SEQUENCE [LARGE SCALE GENOMIC DNA]</scope>
    <source>
        <strain evidence="3 4">DSM 27960</strain>
    </source>
</reference>
<dbReference type="RefSeq" id="WP_208402411.1">
    <property type="nucleotide sequence ID" value="NZ_JAAMOX010000001.1"/>
</dbReference>
<sequence>MAADPQMIETIVQAVLVFCTGGGLVKLLQWLKGMRGGATTQLRADFDRMAGERDRVAEERDKALAETDRQEQRADQEAARRRRLEESLSRHRRIIAEAPCLTEADLPPWPV</sequence>
<evidence type="ECO:0000256" key="1">
    <source>
        <dbReference type="SAM" id="MobiDB-lite"/>
    </source>
</evidence>
<dbReference type="Proteomes" id="UP000541033">
    <property type="component" value="Unassembled WGS sequence"/>
</dbReference>
<comment type="caution">
    <text evidence="3">The sequence shown here is derived from an EMBL/GenBank/DDBJ whole genome shotgun (WGS) entry which is preliminary data.</text>
</comment>
<evidence type="ECO:0000256" key="2">
    <source>
        <dbReference type="SAM" id="Phobius"/>
    </source>
</evidence>
<evidence type="ECO:0000313" key="4">
    <source>
        <dbReference type="Proteomes" id="UP000541033"/>
    </source>
</evidence>
<protein>
    <submittedName>
        <fullName evidence="3">Uncharacterized protein</fullName>
    </submittedName>
</protein>
<keyword evidence="4" id="KW-1185">Reference proteome</keyword>
<gene>
    <name evidence="3" type="ORF">FHX76_000427</name>
</gene>
<name>A0A7X5QYW6_9MICO</name>
<dbReference type="AlphaFoldDB" id="A0A7X5QYW6"/>
<feature type="region of interest" description="Disordered" evidence="1">
    <location>
        <begin position="51"/>
        <end position="86"/>
    </location>
</feature>
<evidence type="ECO:0000313" key="3">
    <source>
        <dbReference type="EMBL" id="NIH52559.1"/>
    </source>
</evidence>
<proteinExistence type="predicted"/>
<keyword evidence="2" id="KW-0812">Transmembrane</keyword>
<organism evidence="3 4">
    <name type="scientific">Lysinibacter cavernae</name>
    <dbReference type="NCBI Taxonomy" id="1640652"/>
    <lineage>
        <taxon>Bacteria</taxon>
        <taxon>Bacillati</taxon>
        <taxon>Actinomycetota</taxon>
        <taxon>Actinomycetes</taxon>
        <taxon>Micrococcales</taxon>
        <taxon>Microbacteriaceae</taxon>
        <taxon>Lysinibacter</taxon>
    </lineage>
</organism>
<dbReference type="EMBL" id="JAAMOX010000001">
    <property type="protein sequence ID" value="NIH52559.1"/>
    <property type="molecule type" value="Genomic_DNA"/>
</dbReference>